<sequence>MTTKEEMIAIIKAENPDGLRIGSDSDGYTMLSKEECENIYSEWAQVRLDRMQTEENEKNIQSSVFAKLAALGLTPEEISAIS</sequence>
<name>A0A6J5P048_9CAUD</name>
<accession>A0A6J5P048</accession>
<dbReference type="EMBL" id="LR796747">
    <property type="protein sequence ID" value="CAB4163306.1"/>
    <property type="molecule type" value="Genomic_DNA"/>
</dbReference>
<protein>
    <submittedName>
        <fullName evidence="1">Uncharacterized protein</fullName>
    </submittedName>
</protein>
<proteinExistence type="predicted"/>
<gene>
    <name evidence="1" type="ORF">UFOVP803_10</name>
</gene>
<organism evidence="1">
    <name type="scientific">uncultured Caudovirales phage</name>
    <dbReference type="NCBI Taxonomy" id="2100421"/>
    <lineage>
        <taxon>Viruses</taxon>
        <taxon>Duplodnaviria</taxon>
        <taxon>Heunggongvirae</taxon>
        <taxon>Uroviricota</taxon>
        <taxon>Caudoviricetes</taxon>
        <taxon>Peduoviridae</taxon>
        <taxon>Maltschvirus</taxon>
        <taxon>Maltschvirus maltsch</taxon>
    </lineage>
</organism>
<evidence type="ECO:0000313" key="1">
    <source>
        <dbReference type="EMBL" id="CAB4163306.1"/>
    </source>
</evidence>
<reference evidence="1" key="1">
    <citation type="submission" date="2020-04" db="EMBL/GenBank/DDBJ databases">
        <authorList>
            <person name="Chiriac C."/>
            <person name="Salcher M."/>
            <person name="Ghai R."/>
            <person name="Kavagutti S V."/>
        </authorList>
    </citation>
    <scope>NUCLEOTIDE SEQUENCE</scope>
</reference>